<feature type="compositionally biased region" description="Polar residues" evidence="2">
    <location>
        <begin position="13"/>
        <end position="29"/>
    </location>
</feature>
<dbReference type="Pfam" id="PF04484">
    <property type="entry name" value="QWRF"/>
    <property type="match status" value="1"/>
</dbReference>
<dbReference type="OrthoDB" id="1924320at2759"/>
<proteinExistence type="inferred from homology"/>
<dbReference type="Proteomes" id="UP000636800">
    <property type="component" value="Chromosome 11"/>
</dbReference>
<evidence type="ECO:0000313" key="4">
    <source>
        <dbReference type="EMBL" id="KAG0463174.1"/>
    </source>
</evidence>
<feature type="region of interest" description="Disordered" evidence="2">
    <location>
        <begin position="1"/>
        <end position="30"/>
    </location>
</feature>
<evidence type="ECO:0000256" key="2">
    <source>
        <dbReference type="SAM" id="MobiDB-lite"/>
    </source>
</evidence>
<feature type="compositionally biased region" description="Basic and acidic residues" evidence="2">
    <location>
        <begin position="1"/>
        <end position="11"/>
    </location>
</feature>
<accession>A0A835Q089</accession>
<dbReference type="GO" id="GO:0005737">
    <property type="term" value="C:cytoplasm"/>
    <property type="evidence" value="ECO:0007669"/>
    <property type="project" value="TreeGrafter"/>
</dbReference>
<dbReference type="GO" id="GO:0008017">
    <property type="term" value="F:microtubule binding"/>
    <property type="evidence" value="ECO:0007669"/>
    <property type="project" value="TreeGrafter"/>
</dbReference>
<name>A0A835Q089_VANPL</name>
<dbReference type="PANTHER" id="PTHR31807:SF37">
    <property type="entry name" value="HAUS AUGMIN-LIKE COMPLEX SUBUNIT 8"/>
    <property type="match status" value="1"/>
</dbReference>
<reference evidence="5 6" key="1">
    <citation type="journal article" date="2020" name="Nat. Food">
        <title>A phased Vanilla planifolia genome enables genetic improvement of flavour and production.</title>
        <authorList>
            <person name="Hasing T."/>
            <person name="Tang H."/>
            <person name="Brym M."/>
            <person name="Khazi F."/>
            <person name="Huang T."/>
            <person name="Chambers A.H."/>
        </authorList>
    </citation>
    <scope>NUCLEOTIDE SEQUENCE [LARGE SCALE GENOMIC DNA]</scope>
    <source>
        <tissue evidence="4">Leaf</tissue>
    </source>
</reference>
<keyword evidence="5" id="KW-1185">Reference proteome</keyword>
<dbReference type="Proteomes" id="UP000639772">
    <property type="component" value="Chromosome 11"/>
</dbReference>
<dbReference type="GO" id="GO:0005880">
    <property type="term" value="C:nuclear microtubule"/>
    <property type="evidence" value="ECO:0007669"/>
    <property type="project" value="TreeGrafter"/>
</dbReference>
<comment type="caution">
    <text evidence="4">The sequence shown here is derived from an EMBL/GenBank/DDBJ whole genome shotgun (WGS) entry which is preliminary data.</text>
</comment>
<dbReference type="EMBL" id="JADCNL010000011">
    <property type="protein sequence ID" value="KAG0461672.1"/>
    <property type="molecule type" value="Genomic_DNA"/>
</dbReference>
<dbReference type="PANTHER" id="PTHR31807">
    <property type="entry name" value="AUGMIN FAMILY MEMBER"/>
    <property type="match status" value="1"/>
</dbReference>
<evidence type="ECO:0000313" key="3">
    <source>
        <dbReference type="EMBL" id="KAG0461672.1"/>
    </source>
</evidence>
<comment type="similarity">
    <text evidence="1">Belongs to the QWRF family.</text>
</comment>
<protein>
    <submittedName>
        <fullName evidence="4">Uncharacterized protein</fullName>
    </submittedName>
</protein>
<gene>
    <name evidence="4" type="ORF">HPP92_021650</name>
    <name evidence="3" type="ORF">HPP92_021969</name>
</gene>
<dbReference type="EMBL" id="JADCNM010000011">
    <property type="protein sequence ID" value="KAG0463174.1"/>
    <property type="molecule type" value="Genomic_DNA"/>
</dbReference>
<organism evidence="4 6">
    <name type="scientific">Vanilla planifolia</name>
    <name type="common">Vanilla</name>
    <dbReference type="NCBI Taxonomy" id="51239"/>
    <lineage>
        <taxon>Eukaryota</taxon>
        <taxon>Viridiplantae</taxon>
        <taxon>Streptophyta</taxon>
        <taxon>Embryophyta</taxon>
        <taxon>Tracheophyta</taxon>
        <taxon>Spermatophyta</taxon>
        <taxon>Magnoliopsida</taxon>
        <taxon>Liliopsida</taxon>
        <taxon>Asparagales</taxon>
        <taxon>Orchidaceae</taxon>
        <taxon>Vanilloideae</taxon>
        <taxon>Vanilleae</taxon>
        <taxon>Vanilla</taxon>
    </lineage>
</organism>
<evidence type="ECO:0000256" key="1">
    <source>
        <dbReference type="ARBA" id="ARBA00010016"/>
    </source>
</evidence>
<dbReference type="InterPro" id="IPR007573">
    <property type="entry name" value="QWRF"/>
</dbReference>
<evidence type="ECO:0000313" key="6">
    <source>
        <dbReference type="Proteomes" id="UP000639772"/>
    </source>
</evidence>
<dbReference type="GO" id="GO:0051225">
    <property type="term" value="P:spindle assembly"/>
    <property type="evidence" value="ECO:0007669"/>
    <property type="project" value="TreeGrafter"/>
</dbReference>
<evidence type="ECO:0000313" key="5">
    <source>
        <dbReference type="Proteomes" id="UP000636800"/>
    </source>
</evidence>
<dbReference type="AlphaFoldDB" id="A0A835Q089"/>
<sequence length="365" mass="39657">MDEESNKREECASSVQSENASPEPNTHQRVINHHRWPAMRGGKVSTMAISGSVDFIDRIGRSASLMLQSRGLSPVRRIPLVDGINKGVHKSSIKSAAKPELVIDSDLSITSCQEDKNKTLLATNLSRSVPSHVGSLCRLPSQKKNKVVSSSAIVATITSISMSSSSSRSYNGTRSQIGSLSAVLNNNIDIRNGIKGADMEDVHQLRLLYNSEVQWCFVNVRAEVALVAQKIKAEVSCLEDWIALEEEYSTSLSGTIEALIANTLRIPVTGRARADVRAVRNAVSSAIDIMQAMGSSVCYLLSRVEITKHLLSELHAVVAKEKSMLDQCRELLAAIATMQVEDCSLVAEILQNEACHALVEGRYGS</sequence>